<feature type="transmembrane region" description="Helical" evidence="1">
    <location>
        <begin position="167"/>
        <end position="185"/>
    </location>
</feature>
<evidence type="ECO:0000313" key="3">
    <source>
        <dbReference type="EMBL" id="OGG34923.1"/>
    </source>
</evidence>
<dbReference type="AlphaFoldDB" id="A0A1F6BDP8"/>
<keyword evidence="1" id="KW-0812">Transmembrane</keyword>
<feature type="chain" id="PRO_5009523078" description="YibE/F family protein" evidence="2">
    <location>
        <begin position="28"/>
        <end position="365"/>
    </location>
</feature>
<feature type="transmembrane region" description="Helical" evidence="1">
    <location>
        <begin position="237"/>
        <end position="256"/>
    </location>
</feature>
<protein>
    <recommendedName>
        <fullName evidence="5">YibE/F family protein</fullName>
    </recommendedName>
</protein>
<organism evidence="3 4">
    <name type="scientific">Candidatus Gottesmanbacteria bacterium RIFOXYB1_FULL_47_11</name>
    <dbReference type="NCBI Taxonomy" id="1798401"/>
    <lineage>
        <taxon>Bacteria</taxon>
        <taxon>Candidatus Gottesmaniibacteriota</taxon>
    </lineage>
</organism>
<dbReference type="Proteomes" id="UP000176186">
    <property type="component" value="Unassembled WGS sequence"/>
</dbReference>
<feature type="transmembrane region" description="Helical" evidence="1">
    <location>
        <begin position="192"/>
        <end position="217"/>
    </location>
</feature>
<comment type="caution">
    <text evidence="3">The sequence shown here is derived from an EMBL/GenBank/DDBJ whole genome shotgun (WGS) entry which is preliminary data.</text>
</comment>
<feature type="transmembrane region" description="Helical" evidence="1">
    <location>
        <begin position="294"/>
        <end position="317"/>
    </location>
</feature>
<evidence type="ECO:0008006" key="5">
    <source>
        <dbReference type="Google" id="ProtNLM"/>
    </source>
</evidence>
<feature type="transmembrane region" description="Helical" evidence="1">
    <location>
        <begin position="337"/>
        <end position="361"/>
    </location>
</feature>
<dbReference type="STRING" id="1798401.A2363_01740"/>
<dbReference type="InterPro" id="IPR012507">
    <property type="entry name" value="YibE_F"/>
</dbReference>
<feature type="transmembrane region" description="Helical" evidence="1">
    <location>
        <begin position="118"/>
        <end position="136"/>
    </location>
</feature>
<dbReference type="PANTHER" id="PTHR41771:SF1">
    <property type="entry name" value="MEMBRANE PROTEIN"/>
    <property type="match status" value="1"/>
</dbReference>
<feature type="transmembrane region" description="Helical" evidence="1">
    <location>
        <begin position="143"/>
        <end position="161"/>
    </location>
</feature>
<proteinExistence type="predicted"/>
<name>A0A1F6BDP8_9BACT</name>
<accession>A0A1F6BDP8</accession>
<evidence type="ECO:0000256" key="1">
    <source>
        <dbReference type="SAM" id="Phobius"/>
    </source>
</evidence>
<evidence type="ECO:0000256" key="2">
    <source>
        <dbReference type="SAM" id="SignalP"/>
    </source>
</evidence>
<evidence type="ECO:0000313" key="4">
    <source>
        <dbReference type="Proteomes" id="UP000176186"/>
    </source>
</evidence>
<dbReference type="Pfam" id="PF07907">
    <property type="entry name" value="YibE_F"/>
    <property type="match status" value="1"/>
</dbReference>
<gene>
    <name evidence="3" type="ORF">A2363_01740</name>
</gene>
<sequence length="365" mass="39476">MKKYFIALLVLCASVFSSLFFSPIVLAQEETLEGEVARIVEEKQIIPVGAKELQLYQKLQILITKGSLKDKTIIIENGTMAMSNVQKYAVGDELVIHAGKDFEGNDMFYITDYVRRSALFWLFFIFVIMAVIIGRWQGATSLIGMAISFLIIFTFILPKISAGNDPVWTSILGSLMIIPATFLLSHGVNKKTVIAIIGTLVALVITGLLANAFVAAAKLTGFSSEEASFLQAYHPGLINMKGLLLAGIIIGVLGVLDDITISQSAIVKQLKEADPGLEADDLYKKAMAVGRDHIASMVNTLILVYTGAALPLLLIFINNPHPFSEIVNYEIIADEIVRTLVGSIGLIVAVPITTLIAAFAAEGKA</sequence>
<feature type="signal peptide" evidence="2">
    <location>
        <begin position="1"/>
        <end position="27"/>
    </location>
</feature>
<dbReference type="EMBL" id="MFKE01000019">
    <property type="protein sequence ID" value="OGG34923.1"/>
    <property type="molecule type" value="Genomic_DNA"/>
</dbReference>
<keyword evidence="1" id="KW-1133">Transmembrane helix</keyword>
<reference evidence="3 4" key="1">
    <citation type="journal article" date="2016" name="Nat. Commun.">
        <title>Thousands of microbial genomes shed light on interconnected biogeochemical processes in an aquifer system.</title>
        <authorList>
            <person name="Anantharaman K."/>
            <person name="Brown C.T."/>
            <person name="Hug L.A."/>
            <person name="Sharon I."/>
            <person name="Castelle C.J."/>
            <person name="Probst A.J."/>
            <person name="Thomas B.C."/>
            <person name="Singh A."/>
            <person name="Wilkins M.J."/>
            <person name="Karaoz U."/>
            <person name="Brodie E.L."/>
            <person name="Williams K.H."/>
            <person name="Hubbard S.S."/>
            <person name="Banfield J.F."/>
        </authorList>
    </citation>
    <scope>NUCLEOTIDE SEQUENCE [LARGE SCALE GENOMIC DNA]</scope>
</reference>
<keyword evidence="1" id="KW-0472">Membrane</keyword>
<dbReference type="PANTHER" id="PTHR41771">
    <property type="entry name" value="MEMBRANE PROTEIN-RELATED"/>
    <property type="match status" value="1"/>
</dbReference>
<keyword evidence="2" id="KW-0732">Signal</keyword>